<dbReference type="AlphaFoldDB" id="A0A3N1CXQ8"/>
<sequence>MPEPDEYLILVDPEGTAEGAAVLDVSAGPDGADLAEALAALYARDAEFDHVVLQDAGTTIGVVTRRRLGALAESGLRAIGDGDHAALPGPPLRFTPVRLRCDRDGCAGGRVLLALQSPDLPGCPQDASHGPMTLVA</sequence>
<dbReference type="Proteomes" id="UP000272400">
    <property type="component" value="Unassembled WGS sequence"/>
</dbReference>
<reference evidence="1 2" key="1">
    <citation type="submission" date="2018-11" db="EMBL/GenBank/DDBJ databases">
        <title>Sequencing the genomes of 1000 actinobacteria strains.</title>
        <authorList>
            <person name="Klenk H.-P."/>
        </authorList>
    </citation>
    <scope>NUCLEOTIDE SEQUENCE [LARGE SCALE GENOMIC DNA]</scope>
    <source>
        <strain evidence="1 2">DSM 44254</strain>
    </source>
</reference>
<organism evidence="1 2">
    <name type="scientific">Actinocorallia herbida</name>
    <dbReference type="NCBI Taxonomy" id="58109"/>
    <lineage>
        <taxon>Bacteria</taxon>
        <taxon>Bacillati</taxon>
        <taxon>Actinomycetota</taxon>
        <taxon>Actinomycetes</taxon>
        <taxon>Streptosporangiales</taxon>
        <taxon>Thermomonosporaceae</taxon>
        <taxon>Actinocorallia</taxon>
    </lineage>
</organism>
<proteinExistence type="predicted"/>
<dbReference type="EMBL" id="RJKE01000001">
    <property type="protein sequence ID" value="ROO86035.1"/>
    <property type="molecule type" value="Genomic_DNA"/>
</dbReference>
<accession>A0A3N1CXQ8</accession>
<evidence type="ECO:0000313" key="1">
    <source>
        <dbReference type="EMBL" id="ROO86035.1"/>
    </source>
</evidence>
<dbReference type="OrthoDB" id="4311273at2"/>
<keyword evidence="2" id="KW-1185">Reference proteome</keyword>
<gene>
    <name evidence="1" type="ORF">EDD29_3596</name>
</gene>
<evidence type="ECO:0000313" key="2">
    <source>
        <dbReference type="Proteomes" id="UP000272400"/>
    </source>
</evidence>
<name>A0A3N1CXQ8_9ACTN</name>
<dbReference type="RefSeq" id="WP_123665475.1">
    <property type="nucleotide sequence ID" value="NZ_RJKE01000001.1"/>
</dbReference>
<protein>
    <submittedName>
        <fullName evidence="1">Uncharacterized protein</fullName>
    </submittedName>
</protein>
<comment type="caution">
    <text evidence="1">The sequence shown here is derived from an EMBL/GenBank/DDBJ whole genome shotgun (WGS) entry which is preliminary data.</text>
</comment>